<feature type="signal peptide" evidence="2">
    <location>
        <begin position="1"/>
        <end position="20"/>
    </location>
</feature>
<protein>
    <submittedName>
        <fullName evidence="3">Uncharacterized protein</fullName>
    </submittedName>
</protein>
<evidence type="ECO:0000256" key="2">
    <source>
        <dbReference type="SAM" id="SignalP"/>
    </source>
</evidence>
<evidence type="ECO:0000313" key="3">
    <source>
        <dbReference type="EMBL" id="GHF51159.1"/>
    </source>
</evidence>
<name>A0A919B584_9ACTN</name>
<feature type="coiled-coil region" evidence="1">
    <location>
        <begin position="134"/>
        <end position="200"/>
    </location>
</feature>
<evidence type="ECO:0000256" key="1">
    <source>
        <dbReference type="SAM" id="Coils"/>
    </source>
</evidence>
<reference evidence="3" key="2">
    <citation type="submission" date="2020-09" db="EMBL/GenBank/DDBJ databases">
        <authorList>
            <person name="Sun Q."/>
            <person name="Ohkuma M."/>
        </authorList>
    </citation>
    <scope>NUCLEOTIDE SEQUENCE</scope>
    <source>
        <strain evidence="3">JCM 4059</strain>
    </source>
</reference>
<sequence length="214" mass="23083">MSGRFVRCCAAALLAGGALAVPVPAAGAGAPPAAPPPGQPVSALLSRLRTLYREAEEATEDYRATGERLRSQEDRAEHLAEDAARARLALAAGREAAGAVAREQYRGACRPLPVGVEFLLSRDPRGALDRGHTLDRAARRRAATVRRLEQAERRAATLAARARGALNTRQTLAATRRRQRDTARERLGEVERVLASLTDAQLTAWRRLERGGRA</sequence>
<dbReference type="AlphaFoldDB" id="A0A919B584"/>
<feature type="chain" id="PRO_5039126774" evidence="2">
    <location>
        <begin position="21"/>
        <end position="214"/>
    </location>
</feature>
<reference evidence="3" key="1">
    <citation type="journal article" date="2014" name="Int. J. Syst. Evol. Microbiol.">
        <title>Complete genome sequence of Corynebacterium casei LMG S-19264T (=DSM 44701T), isolated from a smear-ripened cheese.</title>
        <authorList>
            <consortium name="US DOE Joint Genome Institute (JGI-PGF)"/>
            <person name="Walter F."/>
            <person name="Albersmeier A."/>
            <person name="Kalinowski J."/>
            <person name="Ruckert C."/>
        </authorList>
    </citation>
    <scope>NUCLEOTIDE SEQUENCE</scope>
    <source>
        <strain evidence="3">JCM 4059</strain>
    </source>
</reference>
<organism evidence="3 4">
    <name type="scientific">Streptomyces mashuensis</name>
    <dbReference type="NCBI Taxonomy" id="33904"/>
    <lineage>
        <taxon>Bacteria</taxon>
        <taxon>Bacillati</taxon>
        <taxon>Actinomycetota</taxon>
        <taxon>Actinomycetes</taxon>
        <taxon>Kitasatosporales</taxon>
        <taxon>Streptomycetaceae</taxon>
        <taxon>Streptomyces</taxon>
    </lineage>
</organism>
<dbReference type="EMBL" id="BNBD01000006">
    <property type="protein sequence ID" value="GHF51159.1"/>
    <property type="molecule type" value="Genomic_DNA"/>
</dbReference>
<gene>
    <name evidence="3" type="ORF">GCM10010218_35880</name>
</gene>
<dbReference type="RefSeq" id="WP_190130605.1">
    <property type="nucleotide sequence ID" value="NZ_BNBD01000006.1"/>
</dbReference>
<keyword evidence="2" id="KW-0732">Signal</keyword>
<keyword evidence="4" id="KW-1185">Reference proteome</keyword>
<proteinExistence type="predicted"/>
<keyword evidence="1" id="KW-0175">Coiled coil</keyword>
<feature type="coiled-coil region" evidence="1">
    <location>
        <begin position="41"/>
        <end position="89"/>
    </location>
</feature>
<accession>A0A919B584</accession>
<dbReference type="Proteomes" id="UP000638313">
    <property type="component" value="Unassembled WGS sequence"/>
</dbReference>
<comment type="caution">
    <text evidence="3">The sequence shown here is derived from an EMBL/GenBank/DDBJ whole genome shotgun (WGS) entry which is preliminary data.</text>
</comment>
<evidence type="ECO:0000313" key="4">
    <source>
        <dbReference type="Proteomes" id="UP000638313"/>
    </source>
</evidence>